<gene>
    <name evidence="1" type="ORF">MANAM107_05750</name>
</gene>
<reference evidence="1 2" key="1">
    <citation type="submission" date="2021-08" db="EMBL/GenBank/DDBJ databases">
        <title>Whole genome sequence of novel Actinomyces species strain MAS-1.</title>
        <authorList>
            <person name="Saito M."/>
            <person name="Kuwahara N."/>
            <person name="Takizawa T."/>
            <person name="Gotouda H."/>
            <person name="Ochiai T."/>
        </authorList>
    </citation>
    <scope>NUCLEOTIDE SEQUENCE [LARGE SCALE GENOMIC DNA]</scope>
    <source>
        <strain evidence="1 2">MAS-1</strain>
    </source>
</reference>
<evidence type="ECO:0000313" key="2">
    <source>
        <dbReference type="Proteomes" id="UP000824496"/>
    </source>
</evidence>
<protein>
    <submittedName>
        <fullName evidence="1">Uncharacterized protein</fullName>
    </submittedName>
</protein>
<dbReference type="EMBL" id="AP025017">
    <property type="protein sequence ID" value="BDA63741.1"/>
    <property type="molecule type" value="Genomic_DNA"/>
</dbReference>
<accession>A0ABN6K443</accession>
<name>A0ABN6K443_9ACTO</name>
<proteinExistence type="predicted"/>
<sequence>MVVATKNSHGHVYSVGTCVLPAPVQGGGAWVNAGTVVAPVLPDPTMTTAVPRCDLSPRAQMKE</sequence>
<dbReference type="Proteomes" id="UP000824496">
    <property type="component" value="Chromosome"/>
</dbReference>
<evidence type="ECO:0000313" key="1">
    <source>
        <dbReference type="EMBL" id="BDA63741.1"/>
    </source>
</evidence>
<keyword evidence="2" id="KW-1185">Reference proteome</keyword>
<organism evidence="1 2">
    <name type="scientific">Actinomyces capricornis</name>
    <dbReference type="NCBI Taxonomy" id="2755559"/>
    <lineage>
        <taxon>Bacteria</taxon>
        <taxon>Bacillati</taxon>
        <taxon>Actinomycetota</taxon>
        <taxon>Actinomycetes</taxon>
        <taxon>Actinomycetales</taxon>
        <taxon>Actinomycetaceae</taxon>
        <taxon>Actinomyces</taxon>
    </lineage>
</organism>